<name>A0A1I6ZDP5_9ENTR</name>
<evidence type="ECO:0000313" key="1">
    <source>
        <dbReference type="EMBL" id="SFT60797.1"/>
    </source>
</evidence>
<dbReference type="Proteomes" id="UP000199187">
    <property type="component" value="Unassembled WGS sequence"/>
</dbReference>
<protein>
    <submittedName>
        <fullName evidence="1">Uncharacterized protein</fullName>
    </submittedName>
</protein>
<gene>
    <name evidence="1" type="ORF">SAMN05192562_1011102</name>
</gene>
<accession>A0A1I6ZDP5</accession>
<keyword evidence="2" id="KW-1185">Reference proteome</keyword>
<evidence type="ECO:0000313" key="2">
    <source>
        <dbReference type="Proteomes" id="UP000199187"/>
    </source>
</evidence>
<organism evidence="1 2">
    <name type="scientific">Kosakonia arachidis</name>
    <dbReference type="NCBI Taxonomy" id="551989"/>
    <lineage>
        <taxon>Bacteria</taxon>
        <taxon>Pseudomonadati</taxon>
        <taxon>Pseudomonadota</taxon>
        <taxon>Gammaproteobacteria</taxon>
        <taxon>Enterobacterales</taxon>
        <taxon>Enterobacteriaceae</taxon>
        <taxon>Kosakonia</taxon>
    </lineage>
</organism>
<sequence>MLFQIQPLIKNRIHIHLTPYSGHGSGSMSHINHFPEVVALIVFCPDFHTSSRSEFISRLTSDRIRHLPVSAVAT</sequence>
<dbReference type="AlphaFoldDB" id="A0A1I6ZDP5"/>
<reference evidence="2" key="1">
    <citation type="submission" date="2016-10" db="EMBL/GenBank/DDBJ databases">
        <authorList>
            <person name="Varghese N."/>
            <person name="Submissions S."/>
        </authorList>
    </citation>
    <scope>NUCLEOTIDE SEQUENCE [LARGE SCALE GENOMIC DNA]</scope>
    <source>
        <strain evidence="2">Ah-143</strain>
    </source>
</reference>
<proteinExistence type="predicted"/>
<dbReference type="EMBL" id="FPAU01000001">
    <property type="protein sequence ID" value="SFT60797.1"/>
    <property type="molecule type" value="Genomic_DNA"/>
</dbReference>